<dbReference type="InterPro" id="IPR020603">
    <property type="entry name" value="MraZ_dom"/>
</dbReference>
<evidence type="ECO:0000256" key="6">
    <source>
        <dbReference type="ARBA" id="ARBA00023163"/>
    </source>
</evidence>
<evidence type="ECO:0000313" key="10">
    <source>
        <dbReference type="Proteomes" id="UP001501176"/>
    </source>
</evidence>
<keyword evidence="4 7" id="KW-0805">Transcription regulation</keyword>
<feature type="domain" description="SpoVT-AbrB" evidence="8">
    <location>
        <begin position="84"/>
        <end position="127"/>
    </location>
</feature>
<dbReference type="SUPFAM" id="SSF89447">
    <property type="entry name" value="AbrB/MazE/MraZ-like"/>
    <property type="match status" value="1"/>
</dbReference>
<organism evidence="9 10">
    <name type="scientific">Castellaniella daejeonensis</name>
    <dbReference type="NCBI Taxonomy" id="659013"/>
    <lineage>
        <taxon>Bacteria</taxon>
        <taxon>Pseudomonadati</taxon>
        <taxon>Pseudomonadota</taxon>
        <taxon>Betaproteobacteria</taxon>
        <taxon>Burkholderiales</taxon>
        <taxon>Alcaligenaceae</taxon>
        <taxon>Castellaniella</taxon>
    </lineage>
</organism>
<comment type="caution">
    <text evidence="9">The sequence shown here is derived from an EMBL/GenBank/DDBJ whole genome shotgun (WGS) entry which is preliminary data.</text>
</comment>
<dbReference type="InterPro" id="IPR035644">
    <property type="entry name" value="MraZ_C"/>
</dbReference>
<protein>
    <recommendedName>
        <fullName evidence="1 7">Transcriptional regulator MraZ</fullName>
    </recommendedName>
</protein>
<dbReference type="Proteomes" id="UP001501176">
    <property type="component" value="Unassembled WGS sequence"/>
</dbReference>
<dbReference type="CDD" id="cd16320">
    <property type="entry name" value="MraZ_N"/>
    <property type="match status" value="1"/>
</dbReference>
<accession>A0ABN0T8N8</accession>
<dbReference type="InterPro" id="IPR003444">
    <property type="entry name" value="MraZ"/>
</dbReference>
<comment type="subcellular location">
    <subcellularLocation>
        <location evidence="7">Cytoplasm</location>
        <location evidence="7">Nucleoid</location>
    </subcellularLocation>
</comment>
<keyword evidence="10" id="KW-1185">Reference proteome</keyword>
<evidence type="ECO:0000256" key="3">
    <source>
        <dbReference type="ARBA" id="ARBA00022737"/>
    </source>
</evidence>
<evidence type="ECO:0000313" key="9">
    <source>
        <dbReference type="EMBL" id="GAA0215472.1"/>
    </source>
</evidence>
<evidence type="ECO:0000256" key="1">
    <source>
        <dbReference type="ARBA" id="ARBA00013860"/>
    </source>
</evidence>
<keyword evidence="3" id="KW-0677">Repeat</keyword>
<dbReference type="InterPro" id="IPR035642">
    <property type="entry name" value="MraZ_N"/>
</dbReference>
<name>A0ABN0T8N8_9BURK</name>
<dbReference type="InterPro" id="IPR038619">
    <property type="entry name" value="MraZ_sf"/>
</dbReference>
<feature type="domain" description="SpoVT-AbrB" evidence="8">
    <location>
        <begin position="12"/>
        <end position="58"/>
    </location>
</feature>
<keyword evidence="2 7" id="KW-0963">Cytoplasm</keyword>
<dbReference type="PANTHER" id="PTHR34701:SF1">
    <property type="entry name" value="TRANSCRIPTIONAL REGULATOR MRAZ"/>
    <property type="match status" value="1"/>
</dbReference>
<dbReference type="PROSITE" id="PS51740">
    <property type="entry name" value="SPOVT_ABRB"/>
    <property type="match status" value="2"/>
</dbReference>
<dbReference type="NCBIfam" id="TIGR00242">
    <property type="entry name" value="division/cell wall cluster transcriptional repressor MraZ"/>
    <property type="match status" value="1"/>
</dbReference>
<evidence type="ECO:0000256" key="7">
    <source>
        <dbReference type="HAMAP-Rule" id="MF_01008"/>
    </source>
</evidence>
<dbReference type="PANTHER" id="PTHR34701">
    <property type="entry name" value="TRANSCRIPTIONAL REGULATOR MRAZ"/>
    <property type="match status" value="1"/>
</dbReference>
<dbReference type="Pfam" id="PF02381">
    <property type="entry name" value="MraZ"/>
    <property type="match status" value="2"/>
</dbReference>
<dbReference type="CDD" id="cd16321">
    <property type="entry name" value="MraZ_C"/>
    <property type="match status" value="1"/>
</dbReference>
<evidence type="ECO:0000256" key="4">
    <source>
        <dbReference type="ARBA" id="ARBA00023015"/>
    </source>
</evidence>
<dbReference type="InterPro" id="IPR007159">
    <property type="entry name" value="SpoVT-AbrB_dom"/>
</dbReference>
<reference evidence="9 10" key="1">
    <citation type="journal article" date="2019" name="Int. J. Syst. Evol. Microbiol.">
        <title>The Global Catalogue of Microorganisms (GCM) 10K type strain sequencing project: providing services to taxonomists for standard genome sequencing and annotation.</title>
        <authorList>
            <consortium name="The Broad Institute Genomics Platform"/>
            <consortium name="The Broad Institute Genome Sequencing Center for Infectious Disease"/>
            <person name="Wu L."/>
            <person name="Ma J."/>
        </authorList>
    </citation>
    <scope>NUCLEOTIDE SEQUENCE [LARGE SCALE GENOMIC DNA]</scope>
    <source>
        <strain evidence="9 10">JCM 16240</strain>
    </source>
</reference>
<proteinExistence type="inferred from homology"/>
<keyword evidence="5 7" id="KW-0238">DNA-binding</keyword>
<sequence length="149" mass="16552">MKWEKSLVFQGSSALTLDAKGRMSIPARHRDALLAQEQGRLTLTRHPDGCLMIYPRSTWEAKREQIAALPASARPLQRLLLGNAQDVDMDGAGRILVAPELRTAAGLNRDVMLLGLGSNFELWDRAQWEARCMVDVGNLDPAILEQISF</sequence>
<evidence type="ECO:0000256" key="5">
    <source>
        <dbReference type="ARBA" id="ARBA00023125"/>
    </source>
</evidence>
<dbReference type="HAMAP" id="MF_01008">
    <property type="entry name" value="MraZ"/>
    <property type="match status" value="1"/>
</dbReference>
<keyword evidence="6 7" id="KW-0804">Transcription</keyword>
<comment type="subunit">
    <text evidence="7">Forms oligomers.</text>
</comment>
<dbReference type="EMBL" id="BAAAFN010000004">
    <property type="protein sequence ID" value="GAA0215472.1"/>
    <property type="molecule type" value="Genomic_DNA"/>
</dbReference>
<dbReference type="Gene3D" id="3.40.1550.20">
    <property type="entry name" value="Transcriptional regulator MraZ domain"/>
    <property type="match status" value="1"/>
</dbReference>
<dbReference type="InterPro" id="IPR037914">
    <property type="entry name" value="SpoVT-AbrB_sf"/>
</dbReference>
<gene>
    <name evidence="7 9" type="primary">mraZ</name>
    <name evidence="9" type="ORF">GCM10009125_00550</name>
</gene>
<evidence type="ECO:0000259" key="8">
    <source>
        <dbReference type="PROSITE" id="PS51740"/>
    </source>
</evidence>
<comment type="similarity">
    <text evidence="7">Belongs to the MraZ family.</text>
</comment>
<evidence type="ECO:0000256" key="2">
    <source>
        <dbReference type="ARBA" id="ARBA00022490"/>
    </source>
</evidence>